<evidence type="ECO:0000313" key="5">
    <source>
        <dbReference type="Proteomes" id="UP000468928"/>
    </source>
</evidence>
<evidence type="ECO:0000256" key="1">
    <source>
        <dbReference type="SAM" id="MobiDB-lite"/>
    </source>
</evidence>
<feature type="non-terminal residue" evidence="4">
    <location>
        <position position="65"/>
    </location>
</feature>
<evidence type="ECO:0000259" key="3">
    <source>
        <dbReference type="Pfam" id="PF15420"/>
    </source>
</evidence>
<feature type="transmembrane region" description="Helical" evidence="2">
    <location>
        <begin position="35"/>
        <end position="59"/>
    </location>
</feature>
<gene>
    <name evidence="4" type="ORF">GV789_29085</name>
</gene>
<keyword evidence="2" id="KW-0812">Transmembrane</keyword>
<organism evidence="4 5">
    <name type="scientific">Nocardia cyriacigeorgica</name>
    <dbReference type="NCBI Taxonomy" id="135487"/>
    <lineage>
        <taxon>Bacteria</taxon>
        <taxon>Bacillati</taxon>
        <taxon>Actinomycetota</taxon>
        <taxon>Actinomycetes</taxon>
        <taxon>Mycobacteriales</taxon>
        <taxon>Nocardiaceae</taxon>
        <taxon>Nocardia</taxon>
    </lineage>
</organism>
<evidence type="ECO:0000256" key="2">
    <source>
        <dbReference type="SAM" id="Phobius"/>
    </source>
</evidence>
<comment type="caution">
    <text evidence="4">The sequence shown here is derived from an EMBL/GenBank/DDBJ whole genome shotgun (WGS) entry which is preliminary data.</text>
</comment>
<dbReference type="EMBL" id="JAAGUZ010000293">
    <property type="protein sequence ID" value="NEW48408.1"/>
    <property type="molecule type" value="Genomic_DNA"/>
</dbReference>
<reference evidence="4 5" key="1">
    <citation type="submission" date="2020-01" db="EMBL/GenBank/DDBJ databases">
        <title>Genetics and antimicrobial susceptibilities of Nocardia species isolated from the soil; a comparison with species isolated from humans.</title>
        <authorList>
            <person name="Carrasco G."/>
            <person name="Monzon S."/>
            <person name="Sansegundo M."/>
            <person name="Garcia E."/>
            <person name="Garrido N."/>
            <person name="Medina M.J."/>
            <person name="Villalon P."/>
            <person name="Ramirez-Arocha A.C."/>
            <person name="Jimenez P."/>
            <person name="Cuesta I."/>
            <person name="Valdezate S."/>
        </authorList>
    </citation>
    <scope>NUCLEOTIDE SEQUENCE [LARGE SCALE GENOMIC DNA]</scope>
    <source>
        <strain evidence="4 5">CNM20110639</strain>
    </source>
</reference>
<proteinExistence type="predicted"/>
<feature type="domain" description="Alpha/beta-hydrolase N-terminal" evidence="3">
    <location>
        <begin position="26"/>
        <end position="63"/>
    </location>
</feature>
<protein>
    <recommendedName>
        <fullName evidence="3">Alpha/beta-hydrolase N-terminal domain-containing protein</fullName>
    </recommendedName>
</protein>
<feature type="compositionally biased region" description="Basic and acidic residues" evidence="1">
    <location>
        <begin position="1"/>
        <end position="12"/>
    </location>
</feature>
<evidence type="ECO:0000313" key="4">
    <source>
        <dbReference type="EMBL" id="NEW48408.1"/>
    </source>
</evidence>
<sequence>MRAGTSHREFSGGRRCPRNSQWFPSSPSLLPRGPLFQGVVTGAAAAFGYGLGLLAAAIIRWMLHR</sequence>
<keyword evidence="2" id="KW-0472">Membrane</keyword>
<keyword evidence="2" id="KW-1133">Transmembrane helix</keyword>
<accession>A0A6P1DDY7</accession>
<dbReference type="AlphaFoldDB" id="A0A6P1DDY7"/>
<dbReference type="Pfam" id="PF15420">
    <property type="entry name" value="Abhydrolase_9_N"/>
    <property type="match status" value="1"/>
</dbReference>
<dbReference type="InterPro" id="IPR027788">
    <property type="entry name" value="Alpha/beta-hydrolase_N_dom"/>
</dbReference>
<name>A0A6P1DDY7_9NOCA</name>
<feature type="region of interest" description="Disordered" evidence="1">
    <location>
        <begin position="1"/>
        <end position="27"/>
    </location>
</feature>
<dbReference type="Proteomes" id="UP000468928">
    <property type="component" value="Unassembled WGS sequence"/>
</dbReference>